<feature type="chain" id="PRO_5035804648" description="Transmembrane protein" evidence="1">
    <location>
        <begin position="25"/>
        <end position="3500"/>
    </location>
</feature>
<dbReference type="EMBL" id="CAJJDN010000018">
    <property type="protein sequence ID" value="CAD8064140.1"/>
    <property type="molecule type" value="Genomic_DNA"/>
</dbReference>
<evidence type="ECO:0000313" key="3">
    <source>
        <dbReference type="Proteomes" id="UP000692954"/>
    </source>
</evidence>
<gene>
    <name evidence="2" type="ORF">PSON_ATCC_30995.1.T0180344</name>
</gene>
<accession>A0A8S1L7N6</accession>
<reference evidence="2" key="1">
    <citation type="submission" date="2021-01" db="EMBL/GenBank/DDBJ databases">
        <authorList>
            <consortium name="Genoscope - CEA"/>
            <person name="William W."/>
        </authorList>
    </citation>
    <scope>NUCLEOTIDE SEQUENCE</scope>
</reference>
<proteinExistence type="predicted"/>
<keyword evidence="1" id="KW-0732">Signal</keyword>
<protein>
    <recommendedName>
        <fullName evidence="4">Transmembrane protein</fullName>
    </recommendedName>
</protein>
<evidence type="ECO:0000256" key="1">
    <source>
        <dbReference type="SAM" id="SignalP"/>
    </source>
</evidence>
<dbReference type="Proteomes" id="UP000692954">
    <property type="component" value="Unassembled WGS sequence"/>
</dbReference>
<evidence type="ECO:0000313" key="2">
    <source>
        <dbReference type="EMBL" id="CAD8064140.1"/>
    </source>
</evidence>
<organism evidence="2 3">
    <name type="scientific">Paramecium sonneborni</name>
    <dbReference type="NCBI Taxonomy" id="65129"/>
    <lineage>
        <taxon>Eukaryota</taxon>
        <taxon>Sar</taxon>
        <taxon>Alveolata</taxon>
        <taxon>Ciliophora</taxon>
        <taxon>Intramacronucleata</taxon>
        <taxon>Oligohymenophorea</taxon>
        <taxon>Peniculida</taxon>
        <taxon>Parameciidae</taxon>
        <taxon>Paramecium</taxon>
    </lineage>
</organism>
<comment type="caution">
    <text evidence="2">The sequence shown here is derived from an EMBL/GenBank/DDBJ whole genome shotgun (WGS) entry which is preliminary data.</text>
</comment>
<evidence type="ECO:0008006" key="4">
    <source>
        <dbReference type="Google" id="ProtNLM"/>
    </source>
</evidence>
<keyword evidence="3" id="KW-1185">Reference proteome</keyword>
<feature type="signal peptide" evidence="1">
    <location>
        <begin position="1"/>
        <end position="24"/>
    </location>
</feature>
<name>A0A8S1L7N6_9CILI</name>
<sequence>MISLPYNQLFVLFCIFSYLTTINASGKCNYYPNSSIKCITNTENVQCKYDLQLRRCLDTKQQNLGCSPYLNKEACINQMSNFQGEKIYCVFFERCQYIEYAEIQKLGCDERLNKLACMNLSTQKCFWDNKCKTIQEDIKNNSHNYQQFSFSVTPYTCQLIESGLFINDGFQGDFKCVEVRLDQLSKLTCQESGLNQNGCLAITTKDQYCIFLDNQCKSIQPDQITSCNLKLNENACLSAITYNETKLLCKWVESSCRIFQEQDYQCQTINQVNMQVCQHSQELCKYNEELKKCRTIEINEINNLKCNTPGLSKKACLKIKSQNCSFYKGSCQELKQSDLLTYQCDMDLNESACINLLKSSQYCLWNGNNCEGLFINQEIDCPLKLKYAEMKVNGNVCQAISKPDVKCKYDKNTQLCIASSFDDFCDTPFLNQNGCQSIQNKQACQWTNKGCQYIQIEYLQNKCESIGYTNSYACSQIYESNQLGCYFDKTKQQCKSILVDSDDKSIIKFLNTITCKDSSLGINKVLCASINTEFTPCRWYQDQCIHFSKKSDISSIPCQHLQYSNYQACALASFKQEPCRYLDHLKGCINNIEKNSNCDTKGLNSIGCSQLKLQCYFDKIRCIKANQIDIITDDSNQTNQLQNQNRINYNSIQKCNTSFLTKIDCSSIITKGEFCIWSYGTNSCISTTVKFNQECLEYAEKDTIVNPNVCAAISLYYPEYCAFNQVTKKCQLFSQLCKTKCCTDKSQIGMNANSCSRFSSKEVGVYCYFNDFRCQELTSAFIDISDQNNVKQFYNDLKLPCSSMNVNSCYMIEWSTTQHCYDNGEVCMNVDFSRFKDLMIFTQPPSIVNEFTCLAIEARLTIHNYQKYFIYNKDAKRCQQLTFNSEFSFDKCEDAIGNKNICTRYTGNNYCKWNQDKLKCVQITEDEFGEILTCNSNYNIKICLENKNSSCFFQYSDDQCLPAPLNVDCDYFSTRGQVNSLVCKSLSKSSQLCEFSEEMKICIQSKTNFEGENCNCDISKTNANNRVCYKSTCGECRWDSSTLKCYENDIEIEQLICLDNLNKILCSQVQKEACMWDDILFQCLQFDSITSQEFEKLNENENANHLYNEKACLLISGAGYYYDKEKKKCIKMDDKNEFTCDQYQMNDYACLYLIRNHNCFYDINEQPPNKLCKPFEDEQSQCNTTNLINIEVCMNLPVSCYFDESTLKCLPFQVLETMTCTQLSDYSKNKKHHNKIACASVSSTLTQVFEEKLCSQEKENFQQCRFEKYCYWSAYTCTLYKLLDNYEKTIQQQSLTCTNVQEEDNCPNEVFLENSNYKREIPKITIKNIWQNRTPNCTAIDFFLINEYSFTSTLNPEQKCKILFCSYFQQQFCLSDDNYQIIVNYQDNSIQQEDTQAQITLFDQSDIEKSACITQFEPPYSQTISSDCIQQENLVLTSYCRLIKNLVRVCHKSFSEALCLELNKEKEGCFYDINQGGCIQLKDNEHKIPNCSSISNNCYRSQSKNAICQNGQLIKQPGDKCISVQEDQQTCQNISTQYSSPLCSQINEQDAQPVLCAIASDDCRFDGINCIGTQPVPCVCDKSFSKSLCEKCGCDYMFLGYCQQQKEWVPQLNQDCSNKYYLCYEVTQFVTNNKQKVCGLVDQACKFTSKCEDATHSTCSELIGFIVSQQACIRCTGLGMKYDKLTQKCNPIAQNIDKCENLNKQACLSFSKTIQCQWQKFQSSKCNQQKYEYGCIKIANIQKTDQIDCSNLNYDACIQEQLNLCWFNQETEICEKYNPFKGRCDLLKSKSTCNLSMVESCLWDGIKCLIQLLQSKCEGLNKFGCLNLQDKPCVWSDTTQTCNQTKFLEKQISCTQFLQDQSNVSHMNGQTCTLINADKSCILGQNYKCREILEPTSYDCQTLGLNLKACLIKTKNSCAFKNNNCIFTINVNEGCQPYLNQAACLDQNNFCKFNDEKCSDLKFNTINDIIGLKFAPYSEQTCYAFDHWKEDDQKGLIYSLIQGRCLVVQNLNIKLTDCTLPGINKQTCLNQIESFCEYKENLCQYINPSDIKFCLNTLNQFACTQVNGILCKFQNNQCQIFSETDDFNCALQQFSNSQVNPKICAADKKNPCFFDNKTKQCGLVDENSIEKQCYGLNRQACIFSSKELLCQFNEDEKLCESSFGLQKCVNLVNKNKCLAIITKGQFCYFDDIKGCQQLDKSVDIFKCQNQIQTNPYTCSQSQDIPCFFDKKSKKCIEYISLENLDKITDFSIFQNYQLSNIYSFNKKTCEQFNQEIFSKNSQPFTKDVLIFWKESCIEVASAQLNYLKCDQNLNKNTCISIKTPFQYCQYINNKCINVDLKDFQNMPCQSIKNINSGAICSQTQDVACQFNPLQYRCESISLNFSNSFKIECLEKNPELKGYNKLACALSYDNSCIFKDQCYKINKLVLQFCEDAFDIYQCTLVQNEGCIFKDNKCLKILTSDIIVCEQAINKIGCTNIQLEGQYCQYLEDKCISRDLIEISKIECDKVTNINHYTFCEFPKDAACIYNLKTQSCQVVSDMEDLICQRGINEIACLNLTNKNLNCQFIDYCYDSNYGINNCNSSNKNLCCREAGSIQNCLNQNLYKCTWQNNECFSYEPKENANCNDIQYSSKFVCIAFEDNFCVYNSVNHNCKSINPTSCDQLQSSQQCSRMIILPCIWDKDQMKCVYLENQDINDGLISIISSVQMNCEDVTAYFGSQRACMNILKQGQMCIYENNECQSFNNVEGQNNCLDNININSCLQQTISDCYWDLKLFKVQKSLDENESQAYYGTCIKFENYDKIGCDSKLSYTSCLKIVKEGVFCIWKDLKCQTLDDDPLIIYETSKLLLINYNSCGLVKNGDIVKYDKNMKICVKVNDLNSISCMTEGLNKDGCLSIKQQNCIWDLSRRKCREKKLIIDIKDDSCEQQNWSSHLCSQINLDKPCGFIKDGCNFIDIQQARCTQEGLNKFACLNIQKYPCIWIKNLNDENYHCEDYIPHLSCNQIPQNVNSKVCSMVKEGACYYNLQKLKCEVPNKNETNCELMGLNIIGCVQIEMCFFDQKCQLLNRNNYKCDDFPIANKLICKNAIDSCKYNEIVYGCSYAYDELCSNDSLSMIACQNQKHCSYLDNNCQCQLYIDEYDCNNITNINSCQEQSYCIFQYNTSSSEIDIQYNHKCRQKTCQDFKADKCDNNKILGITCYWNNSEQCQSASKCEDIIHSTYECSQYQFNGRPCQMINNKGFCEQFSCENFSQELCSKYSQFCKFDQSCKTKQCPDYIEENCIQNDCNWNIIEGTCQQQVECSQIQNESDCNRQKYNKRTCFWVIQNDNQFCTQNRCRHLDNSIFCSGSRFVNEYCVELSDSTCVSCEEILDKCECIQQSKYCYYDIKQNNCKSKNCESFKNQEECPDNLCSYYDHKCQNQCQYIYKEDQCKKINRCTWKSEQQKCQALCEKFSDESQCQEMKECFWNDDQLICQNNTNSYEIEKEIKSHLLSLALIQWIMI</sequence>
<dbReference type="OrthoDB" id="311051at2759"/>